<accession>A0A7W9IJI3</accession>
<gene>
    <name evidence="6" type="ORF">F4562_004934</name>
</gene>
<sequence length="505" mass="54673">MVYAAPGSEGSIVAYASRYDNFIGGEWVPPVDGAYFENPSPVDGQTFTSVARSTAADVELALDAAHNAADAWGRTSPAERANILNRIADRIEENLERLAVAETWENGKPVRETLAADLPLAVDHFRYFAAAVRSQEGGISQLDDDTVAYHFHEPLGVVGQIIPWNFPILMAVWKLAPALAAGNCVVLKPAEQTPASILLLVELIADLLPPGVVNVVNGFGAEAGRPLASSPRVAKVAFTGETTTGRLIMQYASENIIPVTLELGGKSPNIFLPDVTAADDDFLDKAVEGFVMFALNQGEVCTCPSRALIHSSIYDEFMSRALERTRAIVGGDPLDPATMIGAQASNDQYEKILSYIDIGRQEGAELLTGGGPRTVPGLEGGYYIEPTVFRGTNDMRIFQEEIFGPVVSVTTFDSEDEALKIANDTLYGLGAGVWTRDGNTAYRFGRAIKAGRVWTNCYHAYPAHAAFGGYKQSGIGRENHRMMLDHYQQTKNLLVSYSPKKLGFF</sequence>
<dbReference type="InterPro" id="IPR016161">
    <property type="entry name" value="Ald_DH/histidinol_DH"/>
</dbReference>
<dbReference type="RefSeq" id="WP_184540963.1">
    <property type="nucleotide sequence ID" value="NZ_JACHMP010000001.1"/>
</dbReference>
<dbReference type="Proteomes" id="UP000540685">
    <property type="component" value="Unassembled WGS sequence"/>
</dbReference>
<feature type="active site" evidence="3">
    <location>
        <position position="262"/>
    </location>
</feature>
<dbReference type="Gene3D" id="3.40.309.10">
    <property type="entry name" value="Aldehyde Dehydrogenase, Chain A, domain 2"/>
    <property type="match status" value="1"/>
</dbReference>
<dbReference type="InterPro" id="IPR016163">
    <property type="entry name" value="Ald_DH_C"/>
</dbReference>
<evidence type="ECO:0000256" key="3">
    <source>
        <dbReference type="PROSITE-ProRule" id="PRU10007"/>
    </source>
</evidence>
<dbReference type="InterPro" id="IPR029510">
    <property type="entry name" value="Ald_DH_CS_GLU"/>
</dbReference>
<keyword evidence="2 4" id="KW-0560">Oxidoreductase</keyword>
<name>A0A7W9IJI3_9ACTN</name>
<dbReference type="InterPro" id="IPR015590">
    <property type="entry name" value="Aldehyde_DH_dom"/>
</dbReference>
<dbReference type="AlphaFoldDB" id="A0A7W9IJI3"/>
<feature type="domain" description="Aldehyde dehydrogenase" evidence="5">
    <location>
        <begin position="27"/>
        <end position="492"/>
    </location>
</feature>
<evidence type="ECO:0000313" key="6">
    <source>
        <dbReference type="EMBL" id="MBB5821872.1"/>
    </source>
</evidence>
<dbReference type="PANTHER" id="PTHR43111">
    <property type="entry name" value="ALDEHYDE DEHYDROGENASE B-RELATED"/>
    <property type="match status" value="1"/>
</dbReference>
<organism evidence="6 7">
    <name type="scientific">Streptosporangium becharense</name>
    <dbReference type="NCBI Taxonomy" id="1816182"/>
    <lineage>
        <taxon>Bacteria</taxon>
        <taxon>Bacillati</taxon>
        <taxon>Actinomycetota</taxon>
        <taxon>Actinomycetes</taxon>
        <taxon>Streptosporangiales</taxon>
        <taxon>Streptosporangiaceae</taxon>
        <taxon>Streptosporangium</taxon>
    </lineage>
</organism>
<dbReference type="InterPro" id="IPR016162">
    <property type="entry name" value="Ald_DH_N"/>
</dbReference>
<proteinExistence type="inferred from homology"/>
<comment type="caution">
    <text evidence="6">The sequence shown here is derived from an EMBL/GenBank/DDBJ whole genome shotgun (WGS) entry which is preliminary data.</text>
</comment>
<dbReference type="FunFam" id="3.40.309.10:FF:000012">
    <property type="entry name" value="Betaine aldehyde dehydrogenase"/>
    <property type="match status" value="1"/>
</dbReference>
<evidence type="ECO:0000256" key="2">
    <source>
        <dbReference type="ARBA" id="ARBA00023002"/>
    </source>
</evidence>
<dbReference type="GO" id="GO:0016620">
    <property type="term" value="F:oxidoreductase activity, acting on the aldehyde or oxo group of donors, NAD or NADP as acceptor"/>
    <property type="evidence" value="ECO:0007669"/>
    <property type="project" value="InterPro"/>
</dbReference>
<protein>
    <submittedName>
        <fullName evidence="6">Aldehyde dehydrogenase</fullName>
        <ecNumber evidence="6">1.2.1.-</ecNumber>
    </submittedName>
</protein>
<dbReference type="InterPro" id="IPR016160">
    <property type="entry name" value="Ald_DH_CS_CYS"/>
</dbReference>
<evidence type="ECO:0000256" key="1">
    <source>
        <dbReference type="ARBA" id="ARBA00009986"/>
    </source>
</evidence>
<dbReference type="Pfam" id="PF00171">
    <property type="entry name" value="Aldedh"/>
    <property type="match status" value="1"/>
</dbReference>
<evidence type="ECO:0000313" key="7">
    <source>
        <dbReference type="Proteomes" id="UP000540685"/>
    </source>
</evidence>
<dbReference type="CDD" id="cd07116">
    <property type="entry name" value="ALDH_ACDHII-AcoD"/>
    <property type="match status" value="1"/>
</dbReference>
<dbReference type="EC" id="1.2.1.-" evidence="6"/>
<evidence type="ECO:0000256" key="4">
    <source>
        <dbReference type="RuleBase" id="RU003345"/>
    </source>
</evidence>
<reference evidence="6 7" key="1">
    <citation type="submission" date="2020-08" db="EMBL/GenBank/DDBJ databases">
        <title>Sequencing the genomes of 1000 actinobacteria strains.</title>
        <authorList>
            <person name="Klenk H.-P."/>
        </authorList>
    </citation>
    <scope>NUCLEOTIDE SEQUENCE [LARGE SCALE GENOMIC DNA]</scope>
    <source>
        <strain evidence="6 7">DSM 46887</strain>
    </source>
</reference>
<dbReference type="EMBL" id="JACHMP010000001">
    <property type="protein sequence ID" value="MBB5821872.1"/>
    <property type="molecule type" value="Genomic_DNA"/>
</dbReference>
<dbReference type="FunFam" id="3.40.605.10:FF:000001">
    <property type="entry name" value="Aldehyde dehydrogenase 1"/>
    <property type="match status" value="1"/>
</dbReference>
<dbReference type="PROSITE" id="PS00070">
    <property type="entry name" value="ALDEHYDE_DEHYDR_CYS"/>
    <property type="match status" value="1"/>
</dbReference>
<dbReference type="PROSITE" id="PS00687">
    <property type="entry name" value="ALDEHYDE_DEHYDR_GLU"/>
    <property type="match status" value="1"/>
</dbReference>
<comment type="similarity">
    <text evidence="1 4">Belongs to the aldehyde dehydrogenase family.</text>
</comment>
<dbReference type="Gene3D" id="3.40.605.10">
    <property type="entry name" value="Aldehyde Dehydrogenase, Chain A, domain 1"/>
    <property type="match status" value="1"/>
</dbReference>
<dbReference type="SUPFAM" id="SSF53720">
    <property type="entry name" value="ALDH-like"/>
    <property type="match status" value="1"/>
</dbReference>
<keyword evidence="7" id="KW-1185">Reference proteome</keyword>
<evidence type="ECO:0000259" key="5">
    <source>
        <dbReference type="Pfam" id="PF00171"/>
    </source>
</evidence>
<dbReference type="PANTHER" id="PTHR43111:SF1">
    <property type="entry name" value="ALDEHYDE DEHYDROGENASE B-RELATED"/>
    <property type="match status" value="1"/>
</dbReference>